<feature type="signal peptide" evidence="1">
    <location>
        <begin position="1"/>
        <end position="22"/>
    </location>
</feature>
<reference evidence="2" key="1">
    <citation type="submission" date="2021-02" db="EMBL/GenBank/DDBJ databases">
        <authorList>
            <person name="Nowell W R."/>
        </authorList>
    </citation>
    <scope>NUCLEOTIDE SEQUENCE</scope>
</reference>
<gene>
    <name evidence="2" type="ORF">RFH988_LOCUS39067</name>
</gene>
<sequence length="86" mass="10263">MLNLYILFLIIQQIILIKNSQTWYEYIKNIHIYKIGKSFQSNLQLVFGKRWYLILFNPLISSQPYGDGMSYDINIMETNPISTKRI</sequence>
<comment type="caution">
    <text evidence="2">The sequence shown here is derived from an EMBL/GenBank/DDBJ whole genome shotgun (WGS) entry which is preliminary data.</text>
</comment>
<dbReference type="OrthoDB" id="302728at2759"/>
<name>A0A815U2R9_9BILA</name>
<protein>
    <submittedName>
        <fullName evidence="2">Uncharacterized protein</fullName>
    </submittedName>
</protein>
<proteinExistence type="predicted"/>
<keyword evidence="1" id="KW-0732">Signal</keyword>
<feature type="chain" id="PRO_5032321845" evidence="1">
    <location>
        <begin position="23"/>
        <end position="86"/>
    </location>
</feature>
<dbReference type="EMBL" id="CAJNOO010013230">
    <property type="protein sequence ID" value="CAF1511028.1"/>
    <property type="molecule type" value="Genomic_DNA"/>
</dbReference>
<organism evidence="2 3">
    <name type="scientific">Rotaria sordida</name>
    <dbReference type="NCBI Taxonomy" id="392033"/>
    <lineage>
        <taxon>Eukaryota</taxon>
        <taxon>Metazoa</taxon>
        <taxon>Spiralia</taxon>
        <taxon>Gnathifera</taxon>
        <taxon>Rotifera</taxon>
        <taxon>Eurotatoria</taxon>
        <taxon>Bdelloidea</taxon>
        <taxon>Philodinida</taxon>
        <taxon>Philodinidae</taxon>
        <taxon>Rotaria</taxon>
    </lineage>
</organism>
<evidence type="ECO:0000256" key="1">
    <source>
        <dbReference type="SAM" id="SignalP"/>
    </source>
</evidence>
<accession>A0A815U2R9</accession>
<dbReference type="Proteomes" id="UP000663882">
    <property type="component" value="Unassembled WGS sequence"/>
</dbReference>
<dbReference type="AlphaFoldDB" id="A0A815U2R9"/>
<evidence type="ECO:0000313" key="2">
    <source>
        <dbReference type="EMBL" id="CAF1511028.1"/>
    </source>
</evidence>
<evidence type="ECO:0000313" key="3">
    <source>
        <dbReference type="Proteomes" id="UP000663882"/>
    </source>
</evidence>